<organism evidence="2 3">
    <name type="scientific">Lepraria finkii</name>
    <dbReference type="NCBI Taxonomy" id="1340010"/>
    <lineage>
        <taxon>Eukaryota</taxon>
        <taxon>Fungi</taxon>
        <taxon>Dikarya</taxon>
        <taxon>Ascomycota</taxon>
        <taxon>Pezizomycotina</taxon>
        <taxon>Lecanoromycetes</taxon>
        <taxon>OSLEUM clade</taxon>
        <taxon>Lecanoromycetidae</taxon>
        <taxon>Lecanorales</taxon>
        <taxon>Lecanorineae</taxon>
        <taxon>Stereocaulaceae</taxon>
        <taxon>Lepraria</taxon>
    </lineage>
</organism>
<protein>
    <submittedName>
        <fullName evidence="2">Uncharacterized protein</fullName>
    </submittedName>
</protein>
<keyword evidence="3" id="KW-1185">Reference proteome</keyword>
<dbReference type="Proteomes" id="UP001590951">
    <property type="component" value="Unassembled WGS sequence"/>
</dbReference>
<name>A0ABR4B830_9LECA</name>
<gene>
    <name evidence="2" type="ORF">ABVK25_005533</name>
</gene>
<evidence type="ECO:0000313" key="2">
    <source>
        <dbReference type="EMBL" id="KAL2053994.1"/>
    </source>
</evidence>
<comment type="caution">
    <text evidence="2">The sequence shown here is derived from an EMBL/GenBank/DDBJ whole genome shotgun (WGS) entry which is preliminary data.</text>
</comment>
<evidence type="ECO:0000313" key="3">
    <source>
        <dbReference type="Proteomes" id="UP001590951"/>
    </source>
</evidence>
<feature type="compositionally biased region" description="Polar residues" evidence="1">
    <location>
        <begin position="72"/>
        <end position="89"/>
    </location>
</feature>
<sequence>MKDGSRASITTEFGNESPEQRSPSASSGSQPSQNYPHGHYFSQMGRQFTPTSSRASDLSSAGENQRRPFSPNRPSTLRSMQNTLVTTNGFAPEEVRTPTSVIDGRIPSGTALAESITSGSNGHTNDQPSPTVNSQSFADRNEHQDDQPLVDAVDGQIDDTPFDRTRTPESSEVTPTQGNYDQLDGLSSQPPALETDGLMSTLEELAMQTTRNQIERPSEALEEDSSIMSPSL</sequence>
<feature type="region of interest" description="Disordered" evidence="1">
    <location>
        <begin position="210"/>
        <end position="232"/>
    </location>
</feature>
<feature type="region of interest" description="Disordered" evidence="1">
    <location>
        <begin position="1"/>
        <end position="194"/>
    </location>
</feature>
<reference evidence="2 3" key="1">
    <citation type="submission" date="2024-09" db="EMBL/GenBank/DDBJ databases">
        <title>Rethinking Asexuality: The Enigmatic Case of Functional Sexual Genes in Lepraria (Stereocaulaceae).</title>
        <authorList>
            <person name="Doellman M."/>
            <person name="Sun Y."/>
            <person name="Barcenas-Pena A."/>
            <person name="Lumbsch H.T."/>
            <person name="Grewe F."/>
        </authorList>
    </citation>
    <scope>NUCLEOTIDE SEQUENCE [LARGE SCALE GENOMIC DNA]</scope>
    <source>
        <strain evidence="2 3">Grewe 0041</strain>
    </source>
</reference>
<evidence type="ECO:0000256" key="1">
    <source>
        <dbReference type="SAM" id="MobiDB-lite"/>
    </source>
</evidence>
<feature type="compositionally biased region" description="Polar residues" evidence="1">
    <location>
        <begin position="170"/>
        <end position="190"/>
    </location>
</feature>
<accession>A0ABR4B830</accession>
<feature type="compositionally biased region" description="Low complexity" evidence="1">
    <location>
        <begin position="20"/>
        <end position="33"/>
    </location>
</feature>
<feature type="compositionally biased region" description="Polar residues" evidence="1">
    <location>
        <begin position="115"/>
        <end position="138"/>
    </location>
</feature>
<feature type="compositionally biased region" description="Polar residues" evidence="1">
    <location>
        <begin position="44"/>
        <end position="63"/>
    </location>
</feature>
<dbReference type="EMBL" id="JBHFEH010000017">
    <property type="protein sequence ID" value="KAL2053994.1"/>
    <property type="molecule type" value="Genomic_DNA"/>
</dbReference>
<proteinExistence type="predicted"/>